<keyword evidence="17" id="KW-0479">Metal-binding</keyword>
<dbReference type="PANTHER" id="PTHR23255">
    <property type="entry name" value="TRANSFORMING GROWTH FACTOR-BETA RECEPTOR TYPE I AND II"/>
    <property type="match status" value="1"/>
</dbReference>
<evidence type="ECO:0000256" key="15">
    <source>
        <dbReference type="PIRSR" id="PIRSR037393-3"/>
    </source>
</evidence>
<keyword evidence="9 14" id="KW-0067">ATP-binding</keyword>
<dbReference type="GO" id="GO:0005886">
    <property type="term" value="C:plasma membrane"/>
    <property type="evidence" value="ECO:0007669"/>
    <property type="project" value="TreeGrafter"/>
</dbReference>
<evidence type="ECO:0000256" key="16">
    <source>
        <dbReference type="PROSITE-ProRule" id="PRU10141"/>
    </source>
</evidence>
<feature type="disulfide bond" evidence="15">
    <location>
        <begin position="11"/>
        <end position="17"/>
    </location>
</feature>
<evidence type="ECO:0000256" key="12">
    <source>
        <dbReference type="ARBA" id="ARBA00023170"/>
    </source>
</evidence>
<evidence type="ECO:0000256" key="18">
    <source>
        <dbReference type="SAM" id="MobiDB-lite"/>
    </source>
</evidence>
<evidence type="ECO:0000256" key="17">
    <source>
        <dbReference type="RuleBase" id="RU361271"/>
    </source>
</evidence>
<evidence type="ECO:0000256" key="3">
    <source>
        <dbReference type="ARBA" id="ARBA00022527"/>
    </source>
</evidence>
<dbReference type="InterPro" id="IPR003605">
    <property type="entry name" value="GS_dom"/>
</dbReference>
<comment type="similarity">
    <text evidence="2 17">Belongs to the protein kinase superfamily. TKL Ser/Thr protein kinase family. TGFB receptor subfamily.</text>
</comment>
<evidence type="ECO:0000259" key="20">
    <source>
        <dbReference type="PROSITE" id="PS51256"/>
    </source>
</evidence>
<evidence type="ECO:0000313" key="21">
    <source>
        <dbReference type="EMBL" id="CAI8014689.1"/>
    </source>
</evidence>
<dbReference type="SMART" id="SM00467">
    <property type="entry name" value="GS"/>
    <property type="match status" value="1"/>
</dbReference>
<dbReference type="EMBL" id="CASHTH010001387">
    <property type="protein sequence ID" value="CAI8014689.1"/>
    <property type="molecule type" value="Genomic_DNA"/>
</dbReference>
<keyword evidence="10 17" id="KW-1133">Transmembrane helix</keyword>
<keyword evidence="7 14" id="KW-0547">Nucleotide-binding</keyword>
<dbReference type="GO" id="GO:0046872">
    <property type="term" value="F:metal ion binding"/>
    <property type="evidence" value="ECO:0007669"/>
    <property type="project" value="UniProtKB-KW"/>
</dbReference>
<dbReference type="Gene3D" id="1.10.510.10">
    <property type="entry name" value="Transferase(Phosphotransferase) domain 1"/>
    <property type="match status" value="1"/>
</dbReference>
<evidence type="ECO:0000313" key="22">
    <source>
        <dbReference type="Proteomes" id="UP001174909"/>
    </source>
</evidence>
<keyword evidence="17" id="KW-0460">Magnesium</keyword>
<feature type="non-terminal residue" evidence="21">
    <location>
        <position position="1"/>
    </location>
</feature>
<keyword evidence="4 17" id="KW-0808">Transferase</keyword>
<feature type="active site" description="Proton acceptor" evidence="13">
    <location>
        <position position="384"/>
    </location>
</feature>
<comment type="subcellular location">
    <subcellularLocation>
        <location evidence="1 17">Membrane</location>
        <topology evidence="1 17">Single-pass type I membrane protein</topology>
    </subcellularLocation>
</comment>
<keyword evidence="11 17" id="KW-0472">Membrane</keyword>
<dbReference type="PROSITE" id="PS00108">
    <property type="entry name" value="PROTEIN_KINASE_ST"/>
    <property type="match status" value="1"/>
</dbReference>
<name>A0AA35RP73_GEOBA</name>
<evidence type="ECO:0000256" key="8">
    <source>
        <dbReference type="ARBA" id="ARBA00022777"/>
    </source>
</evidence>
<evidence type="ECO:0000256" key="4">
    <source>
        <dbReference type="ARBA" id="ARBA00022679"/>
    </source>
</evidence>
<dbReference type="PROSITE" id="PS00107">
    <property type="entry name" value="PROTEIN_KINASE_ATP"/>
    <property type="match status" value="1"/>
</dbReference>
<dbReference type="GO" id="GO:0005524">
    <property type="term" value="F:ATP binding"/>
    <property type="evidence" value="ECO:0007669"/>
    <property type="project" value="UniProtKB-UniRule"/>
</dbReference>
<keyword evidence="5 17" id="KW-0812">Transmembrane</keyword>
<feature type="compositionally biased region" description="Polar residues" evidence="18">
    <location>
        <begin position="118"/>
        <end position="127"/>
    </location>
</feature>
<keyword evidence="6" id="KW-0732">Signal</keyword>
<evidence type="ECO:0000259" key="19">
    <source>
        <dbReference type="PROSITE" id="PS50011"/>
    </source>
</evidence>
<protein>
    <recommendedName>
        <fullName evidence="17">Serine/threonine-protein kinase receptor</fullName>
        <ecNumber evidence="17">2.7.11.30</ecNumber>
    </recommendedName>
</protein>
<feature type="domain" description="GS" evidence="20">
    <location>
        <begin position="225"/>
        <end position="255"/>
    </location>
</feature>
<dbReference type="InterPro" id="IPR000719">
    <property type="entry name" value="Prot_kinase_dom"/>
</dbReference>
<keyword evidence="17" id="KW-0464">Manganese</keyword>
<evidence type="ECO:0000256" key="2">
    <source>
        <dbReference type="ARBA" id="ARBA00009605"/>
    </source>
</evidence>
<dbReference type="Proteomes" id="UP001174909">
    <property type="component" value="Unassembled WGS sequence"/>
</dbReference>
<keyword evidence="22" id="KW-1185">Reference proteome</keyword>
<dbReference type="PROSITE" id="PS50011">
    <property type="entry name" value="PROTEIN_KINASE_DOM"/>
    <property type="match status" value="1"/>
</dbReference>
<dbReference type="SMART" id="SM00220">
    <property type="entry name" value="S_TKc"/>
    <property type="match status" value="1"/>
</dbReference>
<dbReference type="PRINTS" id="PR00653">
    <property type="entry name" value="ACTIVIN2R"/>
</dbReference>
<feature type="region of interest" description="Disordered" evidence="18">
    <location>
        <begin position="116"/>
        <end position="167"/>
    </location>
</feature>
<proteinExistence type="inferred from homology"/>
<keyword evidence="8 17" id="KW-0418">Kinase</keyword>
<feature type="transmembrane region" description="Helical" evidence="17">
    <location>
        <begin position="170"/>
        <end position="199"/>
    </location>
</feature>
<dbReference type="EC" id="2.7.11.30" evidence="17"/>
<dbReference type="GO" id="GO:0071363">
    <property type="term" value="P:cellular response to growth factor stimulus"/>
    <property type="evidence" value="ECO:0007669"/>
    <property type="project" value="TreeGrafter"/>
</dbReference>
<evidence type="ECO:0000256" key="13">
    <source>
        <dbReference type="PIRSR" id="PIRSR037393-1"/>
    </source>
</evidence>
<dbReference type="GO" id="GO:0043235">
    <property type="term" value="C:receptor complex"/>
    <property type="evidence" value="ECO:0007669"/>
    <property type="project" value="InterPro"/>
</dbReference>
<dbReference type="FunFam" id="1.10.510.10:FF:000304">
    <property type="entry name" value="Receptor protein serine/threonine kinase"/>
    <property type="match status" value="1"/>
</dbReference>
<evidence type="ECO:0000256" key="6">
    <source>
        <dbReference type="ARBA" id="ARBA00022729"/>
    </source>
</evidence>
<dbReference type="PANTHER" id="PTHR23255:SF71">
    <property type="entry name" value="RECEPTOR PROTEIN SERINE_THREONINE KINASE"/>
    <property type="match status" value="1"/>
</dbReference>
<dbReference type="InterPro" id="IPR001245">
    <property type="entry name" value="Ser-Thr/Tyr_kinase_cat_dom"/>
</dbReference>
<sequence>HSHPDTLSCNCEGPYNCNQANNSCVARRGGDTPEIACLIYKEFRDTGVTAEVSLCLAVDKTYYLINCAPESQVRPETRGGIPWKTVVTYCCTSDYCNTKEALQEVIDGLDPSVLPPNFVTSETTPDGVTTAVSAPPSSSSSSSSSSPSEQPATSATSSSSSSSSSSDTPVYAIVVFAVLSLTVVVIVAVIVIILTLHFLPQRFSHSVKGSGSSIVSVSFPVDSSSYSDPSLNELLEDSGSGSGLPLLIQRSISGQIRLHNLIGKGRFGEVWRGMYKGDQVAVKIFHTREELSWFHEVEVYQTCLLRHPNVLRFIAADNRDVGLQMQLWLISDYCELGSLFDLLSRETFSQATAFKLCHTAAGGIDHLHTEIVGAQCKPAIAHRDLKSRNILVKSDYSCCIADLGLSLTYEQATGVVKTPPRTTVGTRRYLAPEVLTESITIKNFESFKRSDIYSFGLVMWEIGRRAECNGHAEEAQLPYFDLIPSDPTLEEVQRVVVEEGRRPSLPNPWNQHEVMVGLSRIIQQCWLHEAQARLTSLRIKKSLANLRELLRDTKEPGQP</sequence>
<evidence type="ECO:0000256" key="1">
    <source>
        <dbReference type="ARBA" id="ARBA00004479"/>
    </source>
</evidence>
<dbReference type="InterPro" id="IPR017441">
    <property type="entry name" value="Protein_kinase_ATP_BS"/>
</dbReference>
<comment type="caution">
    <text evidence="21">The sequence shown here is derived from an EMBL/GenBank/DDBJ whole genome shotgun (WGS) entry which is preliminary data.</text>
</comment>
<reference evidence="21" key="1">
    <citation type="submission" date="2023-03" db="EMBL/GenBank/DDBJ databases">
        <authorList>
            <person name="Steffen K."/>
            <person name="Cardenas P."/>
        </authorList>
    </citation>
    <scope>NUCLEOTIDE SEQUENCE</scope>
</reference>
<feature type="binding site" evidence="14 16">
    <location>
        <position position="283"/>
    </location>
    <ligand>
        <name>ATP</name>
        <dbReference type="ChEBI" id="CHEBI:30616"/>
    </ligand>
</feature>
<comment type="cofactor">
    <cofactor evidence="17">
        <name>Mg(2+)</name>
        <dbReference type="ChEBI" id="CHEBI:18420"/>
    </cofactor>
    <cofactor evidence="17">
        <name>Mn(2+)</name>
        <dbReference type="ChEBI" id="CHEBI:29035"/>
    </cofactor>
</comment>
<dbReference type="InterPro" id="IPR000333">
    <property type="entry name" value="TGFB_receptor"/>
</dbReference>
<accession>A0AA35RP73</accession>
<feature type="domain" description="Protein kinase" evidence="19">
    <location>
        <begin position="256"/>
        <end position="550"/>
    </location>
</feature>
<dbReference type="SUPFAM" id="SSF56112">
    <property type="entry name" value="Protein kinase-like (PK-like)"/>
    <property type="match status" value="1"/>
</dbReference>
<evidence type="ECO:0000256" key="14">
    <source>
        <dbReference type="PIRSR" id="PIRSR037393-2"/>
    </source>
</evidence>
<keyword evidence="3 17" id="KW-0723">Serine/threonine-protein kinase</keyword>
<dbReference type="Pfam" id="PF07714">
    <property type="entry name" value="PK_Tyr_Ser-Thr"/>
    <property type="match status" value="1"/>
</dbReference>
<dbReference type="InterPro" id="IPR011009">
    <property type="entry name" value="Kinase-like_dom_sf"/>
</dbReference>
<dbReference type="AlphaFoldDB" id="A0AA35RP73"/>
<feature type="compositionally biased region" description="Low complexity" evidence="18">
    <location>
        <begin position="129"/>
        <end position="166"/>
    </location>
</feature>
<comment type="catalytic activity">
    <reaction evidence="17">
        <text>L-threonyl-[receptor-protein] + ATP = O-phospho-L-threonyl-[receptor-protein] + ADP + H(+)</text>
        <dbReference type="Rhea" id="RHEA:44880"/>
        <dbReference type="Rhea" id="RHEA-COMP:11024"/>
        <dbReference type="Rhea" id="RHEA-COMP:11025"/>
        <dbReference type="ChEBI" id="CHEBI:15378"/>
        <dbReference type="ChEBI" id="CHEBI:30013"/>
        <dbReference type="ChEBI" id="CHEBI:30616"/>
        <dbReference type="ChEBI" id="CHEBI:61977"/>
        <dbReference type="ChEBI" id="CHEBI:456216"/>
        <dbReference type="EC" id="2.7.11.30"/>
    </reaction>
</comment>
<evidence type="ECO:0000256" key="7">
    <source>
        <dbReference type="ARBA" id="ARBA00022741"/>
    </source>
</evidence>
<evidence type="ECO:0000256" key="10">
    <source>
        <dbReference type="ARBA" id="ARBA00022989"/>
    </source>
</evidence>
<evidence type="ECO:0000256" key="5">
    <source>
        <dbReference type="ARBA" id="ARBA00022692"/>
    </source>
</evidence>
<feature type="disulfide bond" evidence="15">
    <location>
        <begin position="91"/>
        <end position="96"/>
    </location>
</feature>
<dbReference type="InterPro" id="IPR008271">
    <property type="entry name" value="Ser/Thr_kinase_AS"/>
</dbReference>
<gene>
    <name evidence="21" type="ORF">GBAR_LOCUS9176</name>
</gene>
<dbReference type="PROSITE" id="PS51256">
    <property type="entry name" value="GS"/>
    <property type="match status" value="1"/>
</dbReference>
<evidence type="ECO:0000256" key="11">
    <source>
        <dbReference type="ARBA" id="ARBA00023136"/>
    </source>
</evidence>
<dbReference type="Gene3D" id="3.30.200.20">
    <property type="entry name" value="Phosphorylase Kinase, domain 1"/>
    <property type="match status" value="1"/>
</dbReference>
<keyword evidence="15" id="KW-1015">Disulfide bond</keyword>
<dbReference type="GO" id="GO:0004675">
    <property type="term" value="F:transmembrane receptor protein serine/threonine kinase activity"/>
    <property type="evidence" value="ECO:0007669"/>
    <property type="project" value="UniProtKB-EC"/>
</dbReference>
<evidence type="ECO:0000256" key="9">
    <source>
        <dbReference type="ARBA" id="ARBA00022840"/>
    </source>
</evidence>
<keyword evidence="12 17" id="KW-0675">Receptor</keyword>
<organism evidence="21 22">
    <name type="scientific">Geodia barretti</name>
    <name type="common">Barrett's horny sponge</name>
    <dbReference type="NCBI Taxonomy" id="519541"/>
    <lineage>
        <taxon>Eukaryota</taxon>
        <taxon>Metazoa</taxon>
        <taxon>Porifera</taxon>
        <taxon>Demospongiae</taxon>
        <taxon>Heteroscleromorpha</taxon>
        <taxon>Tetractinellida</taxon>
        <taxon>Astrophorina</taxon>
        <taxon>Geodiidae</taxon>
        <taxon>Geodia</taxon>
    </lineage>
</organism>
<dbReference type="Pfam" id="PF08515">
    <property type="entry name" value="TGF_beta_GS"/>
    <property type="match status" value="1"/>
</dbReference>